<evidence type="ECO:0000256" key="1">
    <source>
        <dbReference type="SAM" id="Coils"/>
    </source>
</evidence>
<protein>
    <recommendedName>
        <fullName evidence="5">Chaperone of endosialidase</fullName>
    </recommendedName>
</protein>
<evidence type="ECO:0008006" key="5">
    <source>
        <dbReference type="Google" id="ProtNLM"/>
    </source>
</evidence>
<dbReference type="EMBL" id="FQUC01000004">
    <property type="protein sequence ID" value="SHF15372.1"/>
    <property type="molecule type" value="Genomic_DNA"/>
</dbReference>
<organism evidence="3 4">
    <name type="scientific">Dysgonomonas macrotermitis</name>
    <dbReference type="NCBI Taxonomy" id="1346286"/>
    <lineage>
        <taxon>Bacteria</taxon>
        <taxon>Pseudomonadati</taxon>
        <taxon>Bacteroidota</taxon>
        <taxon>Bacteroidia</taxon>
        <taxon>Bacteroidales</taxon>
        <taxon>Dysgonomonadaceae</taxon>
        <taxon>Dysgonomonas</taxon>
    </lineage>
</organism>
<feature type="signal peptide" evidence="2">
    <location>
        <begin position="1"/>
        <end position="21"/>
    </location>
</feature>
<sequence>MKNRRILLTALLSLVVVTLSAQDNYFTFNGTADVKMRCLARGAGGRAIVHDVNNTLVLNYAGDFTGGVKIGSNLTVQEKLTAKSLYLGPTSITDGWNRTDLEYRGHTLRIASPTGMSTHNQIEIYPGTNANALRYTSFQMFTSTTHTDFKNVVQIHTNGASYFNGGNVGIGTATPKNKLDVNGVIRATEVKVETGWADFVFADDYKLPTLKEVEAHISEHRHLPGIPSEAEVKAEGVSLGDMQAKLLQKIEELTLYVIEQNKVIDEQKEMLKEQNQRISILENTK</sequence>
<evidence type="ECO:0000256" key="2">
    <source>
        <dbReference type="SAM" id="SignalP"/>
    </source>
</evidence>
<name>A0A1M4ZC57_9BACT</name>
<proteinExistence type="predicted"/>
<evidence type="ECO:0000313" key="4">
    <source>
        <dbReference type="Proteomes" id="UP000184480"/>
    </source>
</evidence>
<feature type="chain" id="PRO_5009908563" description="Chaperone of endosialidase" evidence="2">
    <location>
        <begin position="22"/>
        <end position="285"/>
    </location>
</feature>
<dbReference type="Proteomes" id="UP000184480">
    <property type="component" value="Unassembled WGS sequence"/>
</dbReference>
<keyword evidence="2" id="KW-0732">Signal</keyword>
<reference evidence="4" key="1">
    <citation type="submission" date="2016-11" db="EMBL/GenBank/DDBJ databases">
        <authorList>
            <person name="Varghese N."/>
            <person name="Submissions S."/>
        </authorList>
    </citation>
    <scope>NUCLEOTIDE SEQUENCE [LARGE SCALE GENOMIC DNA]</scope>
    <source>
        <strain evidence="4">DSM 27370</strain>
    </source>
</reference>
<dbReference type="OrthoDB" id="769954at2"/>
<keyword evidence="1" id="KW-0175">Coiled coil</keyword>
<accession>A0A1M4ZC57</accession>
<dbReference type="AlphaFoldDB" id="A0A1M4ZC57"/>
<gene>
    <name evidence="3" type="ORF">SAMN05444362_10440</name>
</gene>
<keyword evidence="4" id="KW-1185">Reference proteome</keyword>
<feature type="coiled-coil region" evidence="1">
    <location>
        <begin position="257"/>
        <end position="284"/>
    </location>
</feature>
<dbReference type="STRING" id="1346286.SAMN05444362_10440"/>
<evidence type="ECO:0000313" key="3">
    <source>
        <dbReference type="EMBL" id="SHF15372.1"/>
    </source>
</evidence>
<dbReference type="RefSeq" id="WP_062181432.1">
    <property type="nucleotide sequence ID" value="NZ_BBXL01000013.1"/>
</dbReference>